<dbReference type="OMA" id="EWMETIE"/>
<evidence type="ECO:0000256" key="1">
    <source>
        <dbReference type="SAM" id="MobiDB-lite"/>
    </source>
</evidence>
<evidence type="ECO:0000313" key="3">
    <source>
        <dbReference type="EMBL" id="KNC54178.1"/>
    </source>
</evidence>
<dbReference type="Gene3D" id="3.10.20.90">
    <property type="entry name" value="Phosphatidylinositol 3-kinase Catalytic Subunit, Chain A, domain 1"/>
    <property type="match status" value="1"/>
</dbReference>
<dbReference type="GO" id="GO:0051787">
    <property type="term" value="F:misfolded protein binding"/>
    <property type="evidence" value="ECO:0007669"/>
    <property type="project" value="TreeGrafter"/>
</dbReference>
<dbReference type="InterPro" id="IPR029071">
    <property type="entry name" value="Ubiquitin-like_domsf"/>
</dbReference>
<name>A0A0L0DRX0_THETB</name>
<feature type="region of interest" description="Disordered" evidence="1">
    <location>
        <begin position="706"/>
        <end position="728"/>
    </location>
</feature>
<feature type="compositionally biased region" description="Low complexity" evidence="1">
    <location>
        <begin position="184"/>
        <end position="197"/>
    </location>
</feature>
<feature type="compositionally biased region" description="Low complexity" evidence="1">
    <location>
        <begin position="356"/>
        <end position="376"/>
    </location>
</feature>
<feature type="region of interest" description="Disordered" evidence="1">
    <location>
        <begin position="336"/>
        <end position="380"/>
    </location>
</feature>
<dbReference type="CDD" id="cd17039">
    <property type="entry name" value="Ubl_ubiquitin_like"/>
    <property type="match status" value="1"/>
</dbReference>
<dbReference type="AlphaFoldDB" id="A0A0L0DRX0"/>
<feature type="region of interest" description="Disordered" evidence="1">
    <location>
        <begin position="77"/>
        <end position="119"/>
    </location>
</feature>
<evidence type="ECO:0000313" key="4">
    <source>
        <dbReference type="Proteomes" id="UP000054408"/>
    </source>
</evidence>
<dbReference type="EMBL" id="GL349486">
    <property type="protein sequence ID" value="KNC54178.1"/>
    <property type="molecule type" value="Genomic_DNA"/>
</dbReference>
<dbReference type="Pfam" id="PF00240">
    <property type="entry name" value="ubiquitin"/>
    <property type="match status" value="1"/>
</dbReference>
<feature type="region of interest" description="Disordered" evidence="1">
    <location>
        <begin position="450"/>
        <end position="480"/>
    </location>
</feature>
<dbReference type="SUPFAM" id="SSF54236">
    <property type="entry name" value="Ubiquitin-like"/>
    <property type="match status" value="1"/>
</dbReference>
<dbReference type="GO" id="GO:0071818">
    <property type="term" value="C:BAT3 complex"/>
    <property type="evidence" value="ECO:0007669"/>
    <property type="project" value="TreeGrafter"/>
</dbReference>
<keyword evidence="4" id="KW-1185">Reference proteome</keyword>
<protein>
    <recommendedName>
        <fullName evidence="2">Ubiquitin-like domain-containing protein</fullName>
    </recommendedName>
</protein>
<organism evidence="3 4">
    <name type="scientific">Thecamonas trahens ATCC 50062</name>
    <dbReference type="NCBI Taxonomy" id="461836"/>
    <lineage>
        <taxon>Eukaryota</taxon>
        <taxon>Apusozoa</taxon>
        <taxon>Apusomonadida</taxon>
        <taxon>Apusomonadidae</taxon>
        <taxon>Thecamonas</taxon>
    </lineage>
</organism>
<dbReference type="PANTHER" id="PTHR15204">
    <property type="entry name" value="LARGE PROLINE-RICH PROTEIN BAG6"/>
    <property type="match status" value="1"/>
</dbReference>
<dbReference type="OrthoDB" id="267397at2759"/>
<dbReference type="PANTHER" id="PTHR15204:SF0">
    <property type="entry name" value="LARGE PROLINE-RICH PROTEIN BAG6"/>
    <property type="match status" value="1"/>
</dbReference>
<dbReference type="InterPro" id="IPR000626">
    <property type="entry name" value="Ubiquitin-like_dom"/>
</dbReference>
<dbReference type="GO" id="GO:0031593">
    <property type="term" value="F:polyubiquitin modification-dependent protein binding"/>
    <property type="evidence" value="ECO:0007669"/>
    <property type="project" value="TreeGrafter"/>
</dbReference>
<dbReference type="SMART" id="SM00213">
    <property type="entry name" value="UBQ"/>
    <property type="match status" value="1"/>
</dbReference>
<gene>
    <name evidence="3" type="ORF">AMSG_09964</name>
</gene>
<dbReference type="RefSeq" id="XP_013753994.1">
    <property type="nucleotide sequence ID" value="XM_013898540.1"/>
</dbReference>
<dbReference type="STRING" id="461836.A0A0L0DRX0"/>
<dbReference type="eggNOG" id="KOG4248">
    <property type="taxonomic scope" value="Eukaryota"/>
</dbReference>
<proteinExistence type="predicted"/>
<evidence type="ECO:0000259" key="2">
    <source>
        <dbReference type="PROSITE" id="PS50053"/>
    </source>
</evidence>
<feature type="domain" description="Ubiquitin-like" evidence="2">
    <location>
        <begin position="5"/>
        <end position="81"/>
    </location>
</feature>
<dbReference type="GO" id="GO:0036503">
    <property type="term" value="P:ERAD pathway"/>
    <property type="evidence" value="ECO:0007669"/>
    <property type="project" value="TreeGrafter"/>
</dbReference>
<accession>A0A0L0DRX0</accession>
<reference evidence="3 4" key="1">
    <citation type="submission" date="2010-05" db="EMBL/GenBank/DDBJ databases">
        <title>The Genome Sequence of Thecamonas trahens ATCC 50062.</title>
        <authorList>
            <consortium name="The Broad Institute Genome Sequencing Platform"/>
            <person name="Russ C."/>
            <person name="Cuomo C."/>
            <person name="Shea T."/>
            <person name="Young S.K."/>
            <person name="Zeng Q."/>
            <person name="Koehrsen M."/>
            <person name="Haas B."/>
            <person name="Borodovsky M."/>
            <person name="Guigo R."/>
            <person name="Alvarado L."/>
            <person name="Berlin A."/>
            <person name="Bochicchio J."/>
            <person name="Borenstein D."/>
            <person name="Chapman S."/>
            <person name="Chen Z."/>
            <person name="Freedman E."/>
            <person name="Gellesch M."/>
            <person name="Goldberg J."/>
            <person name="Griggs A."/>
            <person name="Gujja S."/>
            <person name="Heilman E."/>
            <person name="Heiman D."/>
            <person name="Hepburn T."/>
            <person name="Howarth C."/>
            <person name="Jen D."/>
            <person name="Larson L."/>
            <person name="Mehta T."/>
            <person name="Park D."/>
            <person name="Pearson M."/>
            <person name="Roberts A."/>
            <person name="Saif S."/>
            <person name="Shenoy N."/>
            <person name="Sisk P."/>
            <person name="Stolte C."/>
            <person name="Sykes S."/>
            <person name="Thomson T."/>
            <person name="Walk T."/>
            <person name="White J."/>
            <person name="Yandava C."/>
            <person name="Burger G."/>
            <person name="Gray M.W."/>
            <person name="Holland P.W.H."/>
            <person name="King N."/>
            <person name="Lang F.B.F."/>
            <person name="Roger A.J."/>
            <person name="Ruiz-Trillo I."/>
            <person name="Lander E."/>
            <person name="Nusbaum C."/>
        </authorList>
    </citation>
    <scope>NUCLEOTIDE SEQUENCE [LARGE SCALE GENOMIC DNA]</scope>
    <source>
        <strain evidence="3 4">ATCC 50062</strain>
    </source>
</reference>
<dbReference type="Proteomes" id="UP000054408">
    <property type="component" value="Unassembled WGS sequence"/>
</dbReference>
<feature type="region of interest" description="Disordered" evidence="1">
    <location>
        <begin position="176"/>
        <end position="209"/>
    </location>
</feature>
<dbReference type="GeneID" id="25568305"/>
<dbReference type="PROSITE" id="PS50053">
    <property type="entry name" value="UBIQUITIN_2"/>
    <property type="match status" value="1"/>
</dbReference>
<sequence>MSDSVPIKVKCLKARNTVEVDVRLDMTVLELKKALEVTTGTPEEAQRLLFKGKVLKDDTVLSAYGIAPEVTIHLVESKPRPAAPAPATAGTGATASSSATPLTAPAPTPAAAPTATAATVPADEAPTAAAAAAGGFPIDALQSAMQNLVASLGSSVPGARVSANVITPHGVQTVHVGGHGGAAGQASEHAPQPEVVPARPPPQPARAALEHVQQQLAITEAMVRSVETRTNVSSPLPALGEAESPIRVLSELMATLNGHQARVSVLTGQLSAALAAADADPSPQRVADAQTLAHLLAPSLAQVSRLYGQFSSLCRALAVSGSDAYLNIAQTPTPTVHRVHIHQRTAAPSQTRAQGASPARAQPQTPTQAPAPSQQQGTGDLGTVLRSVLDNLGAGTAQGNSASTAADAFSQIAAHPAVGALAQHPTFAALAENPAVNALVGDFMGLLGGNDAGEAEDGSGETSGGNSGDGDDDDIPWPPPARNLTDYMFNNYLARPANMMAVSRIASGAGSLQEMYHGFKELFESALPTAHRGSAAAVDELAEAFAAGSVLDDTALPQALLVALKPSAPPIAPIVRGVVQQYLKLFLRRLVLDSFEPTDDRPTPFADMANRLVSVFLGALASKLVPHLSGGGADVDHVFDLAFLTGGAQCLPMLAPFEAAIQAGLRERYESYQALSASASASASAPTTTPAPVASSAASLDSGAVPVAQTQSQAVADMPPPRMAPISNPEHAQFTQQLEADSRTARTTARPQFSAAYLTGMPLAHRTALEKEAEAQAAATEALD</sequence>
<feature type="compositionally biased region" description="Low complexity" evidence="1">
    <location>
        <begin position="85"/>
        <end position="103"/>
    </location>
</feature>